<dbReference type="Proteomes" id="UP000253742">
    <property type="component" value="Unassembled WGS sequence"/>
</dbReference>
<proteinExistence type="predicted"/>
<name>A0A369USW8_9ACTN</name>
<feature type="compositionally biased region" description="Gly residues" evidence="1">
    <location>
        <begin position="43"/>
        <end position="57"/>
    </location>
</feature>
<feature type="region of interest" description="Disordered" evidence="1">
    <location>
        <begin position="1"/>
        <end position="66"/>
    </location>
</feature>
<evidence type="ECO:0000313" key="3">
    <source>
        <dbReference type="Proteomes" id="UP000253742"/>
    </source>
</evidence>
<organism evidence="2 3">
    <name type="scientific">Streptomyces parvulus</name>
    <dbReference type="NCBI Taxonomy" id="146923"/>
    <lineage>
        <taxon>Bacteria</taxon>
        <taxon>Bacillati</taxon>
        <taxon>Actinomycetota</taxon>
        <taxon>Actinomycetes</taxon>
        <taxon>Kitasatosporales</taxon>
        <taxon>Streptomycetaceae</taxon>
        <taxon>Streptomyces</taxon>
    </lineage>
</organism>
<accession>A0A369USW8</accession>
<dbReference type="EMBL" id="QQBH01000072">
    <property type="protein sequence ID" value="RDD83844.1"/>
    <property type="molecule type" value="Genomic_DNA"/>
</dbReference>
<protein>
    <submittedName>
        <fullName evidence="2">Uncharacterized protein</fullName>
    </submittedName>
</protein>
<evidence type="ECO:0000313" key="2">
    <source>
        <dbReference type="EMBL" id="RDD83844.1"/>
    </source>
</evidence>
<gene>
    <name evidence="2" type="ORF">DVZ84_38400</name>
</gene>
<sequence length="66" mass="6360">MCTGRERDPARYGRPAGRTPATGTAAAVRAHPGGRAGRAGAAAGPGGAAPGAGGGCCAGRRRRSRC</sequence>
<evidence type="ECO:0000256" key="1">
    <source>
        <dbReference type="SAM" id="MobiDB-lite"/>
    </source>
</evidence>
<feature type="compositionally biased region" description="Basic and acidic residues" evidence="1">
    <location>
        <begin position="1"/>
        <end position="11"/>
    </location>
</feature>
<feature type="compositionally biased region" description="Low complexity" evidence="1">
    <location>
        <begin position="13"/>
        <end position="42"/>
    </location>
</feature>
<comment type="caution">
    <text evidence="2">The sequence shown here is derived from an EMBL/GenBank/DDBJ whole genome shotgun (WGS) entry which is preliminary data.</text>
</comment>
<reference evidence="2 3" key="1">
    <citation type="submission" date="2018-07" db="EMBL/GenBank/DDBJ databases">
        <title>Genome guided investigation of antibiotics producing actinomycetales strain isolated from a Macau mangrove ecosystem.</title>
        <authorList>
            <person name="Hu D."/>
        </authorList>
    </citation>
    <scope>NUCLEOTIDE SEQUENCE [LARGE SCALE GENOMIC DNA]</scope>
    <source>
        <strain evidence="2 3">2297</strain>
    </source>
</reference>
<dbReference type="AlphaFoldDB" id="A0A369USW8"/>